<dbReference type="Proteomes" id="UP000308652">
    <property type="component" value="Unassembled WGS sequence"/>
</dbReference>
<reference evidence="2 3" key="1">
    <citation type="journal article" date="2019" name="Nat. Ecol. Evol.">
        <title>Megaphylogeny resolves global patterns of mushroom evolution.</title>
        <authorList>
            <person name="Varga T."/>
            <person name="Krizsan K."/>
            <person name="Foldi C."/>
            <person name="Dima B."/>
            <person name="Sanchez-Garcia M."/>
            <person name="Sanchez-Ramirez S."/>
            <person name="Szollosi G.J."/>
            <person name="Szarkandi J.G."/>
            <person name="Papp V."/>
            <person name="Albert L."/>
            <person name="Andreopoulos W."/>
            <person name="Angelini C."/>
            <person name="Antonin V."/>
            <person name="Barry K.W."/>
            <person name="Bougher N.L."/>
            <person name="Buchanan P."/>
            <person name="Buyck B."/>
            <person name="Bense V."/>
            <person name="Catcheside P."/>
            <person name="Chovatia M."/>
            <person name="Cooper J."/>
            <person name="Damon W."/>
            <person name="Desjardin D."/>
            <person name="Finy P."/>
            <person name="Geml J."/>
            <person name="Haridas S."/>
            <person name="Hughes K."/>
            <person name="Justo A."/>
            <person name="Karasinski D."/>
            <person name="Kautmanova I."/>
            <person name="Kiss B."/>
            <person name="Kocsube S."/>
            <person name="Kotiranta H."/>
            <person name="LaButti K.M."/>
            <person name="Lechner B.E."/>
            <person name="Liimatainen K."/>
            <person name="Lipzen A."/>
            <person name="Lukacs Z."/>
            <person name="Mihaltcheva S."/>
            <person name="Morgado L.N."/>
            <person name="Niskanen T."/>
            <person name="Noordeloos M.E."/>
            <person name="Ohm R.A."/>
            <person name="Ortiz-Santana B."/>
            <person name="Ovrebo C."/>
            <person name="Racz N."/>
            <person name="Riley R."/>
            <person name="Savchenko A."/>
            <person name="Shiryaev A."/>
            <person name="Soop K."/>
            <person name="Spirin V."/>
            <person name="Szebenyi C."/>
            <person name="Tomsovsky M."/>
            <person name="Tulloss R.E."/>
            <person name="Uehling J."/>
            <person name="Grigoriev I.V."/>
            <person name="Vagvolgyi C."/>
            <person name="Papp T."/>
            <person name="Martin F.M."/>
            <person name="Miettinen O."/>
            <person name="Hibbett D.S."/>
            <person name="Nagy L.G."/>
        </authorList>
    </citation>
    <scope>NUCLEOTIDE SEQUENCE [LARGE SCALE GENOMIC DNA]</scope>
    <source>
        <strain evidence="2 3">CBS 166.37</strain>
    </source>
</reference>
<keyword evidence="1" id="KW-1133">Transmembrane helix</keyword>
<evidence type="ECO:0000313" key="2">
    <source>
        <dbReference type="EMBL" id="TFK32793.1"/>
    </source>
</evidence>
<accession>A0A5C3LKJ2</accession>
<keyword evidence="3" id="KW-1185">Reference proteome</keyword>
<dbReference type="EMBL" id="ML213663">
    <property type="protein sequence ID" value="TFK32793.1"/>
    <property type="molecule type" value="Genomic_DNA"/>
</dbReference>
<evidence type="ECO:0000256" key="1">
    <source>
        <dbReference type="SAM" id="Phobius"/>
    </source>
</evidence>
<sequence>MNPHIYAVICPHLLPCIMPLYMTFTFRYLRWPTTTLLLPPSSRFISLLFFSSVLYLHMGLSLVVYHSRYR</sequence>
<keyword evidence="1" id="KW-0472">Membrane</keyword>
<proteinExistence type="predicted"/>
<organism evidence="2 3">
    <name type="scientific">Crucibulum laeve</name>
    <dbReference type="NCBI Taxonomy" id="68775"/>
    <lineage>
        <taxon>Eukaryota</taxon>
        <taxon>Fungi</taxon>
        <taxon>Dikarya</taxon>
        <taxon>Basidiomycota</taxon>
        <taxon>Agaricomycotina</taxon>
        <taxon>Agaricomycetes</taxon>
        <taxon>Agaricomycetidae</taxon>
        <taxon>Agaricales</taxon>
        <taxon>Agaricineae</taxon>
        <taxon>Nidulariaceae</taxon>
        <taxon>Crucibulum</taxon>
    </lineage>
</organism>
<keyword evidence="1" id="KW-0812">Transmembrane</keyword>
<feature type="transmembrane region" description="Helical" evidence="1">
    <location>
        <begin position="5"/>
        <end position="24"/>
    </location>
</feature>
<feature type="transmembrane region" description="Helical" evidence="1">
    <location>
        <begin position="44"/>
        <end position="65"/>
    </location>
</feature>
<protein>
    <submittedName>
        <fullName evidence="2">Uncharacterized protein</fullName>
    </submittedName>
</protein>
<name>A0A5C3LKJ2_9AGAR</name>
<evidence type="ECO:0000313" key="3">
    <source>
        <dbReference type="Proteomes" id="UP000308652"/>
    </source>
</evidence>
<dbReference type="AlphaFoldDB" id="A0A5C3LKJ2"/>
<gene>
    <name evidence="2" type="ORF">BDQ12DRAFT_691991</name>
</gene>